<sequence length="1007" mass="115247">MPKDPTRRQAGNVTEGGRTKCRYCPRTFKPKGLGPHESKCGPKVEAERRDRLIAAQYMGQVQEASTSTSAAPIVQLPPRARFFDYDVDLDRSMEYMDPQDLLLEPTVQADTTEPVANPNPQRPTLAQRLEDPNTAFKRGDIRTTFHPHTGKAPAVESTHAYRARNAPPPPPPADPEVWKLFGSKPAFDFAEVVLQAALSHDQADRLLNAVNTLITDRPTFEFKTHNDLRAVWEAASATLALTPFESHPIKATYPYSDPPEEYHFDLLYRPLWGWLTDILSDPYLVSQCRWDAELNEVFEDGRFVRFVQEPWSGNRFWDIQKELPVDGKPLCILLYADKTKLSTFNSESGYPVIAQLMNLSSDIRNGNGLGGGRIVGWLPIVKDNESEKKKKTYVDFKRVIWHDSFEVILQSIVEKSYRGAEFKCGDGITRNFYPVVFVLSADYEEQCVMALIRGLNSKRPCPICLVPGTELADHTTRHPLRSERITQTLIDLADDAETDKNAEEILKAAGLRDIYNAFWEVNLSDPHRALSTDRMHEYAGGLGGRHLWPNIKDVLEELKRVDSHIFGQQNGSGLLDKQMAIMPRWEKLNHFNKVMKVEFTDARKAEDLLKQLLFAARNILTEELSPAGYLLLKTLRSYINLDSYAAMRVHTEKTIAAGREEVKRFSARYFEYAEYFGYKKKPDGTDSDVLNVNIHYPKAHMHAHLFDDIIDKGVALNYTTMVNERLHHNLKEYYHKRTNFRNVGVQILRADHHILTAACIREHISRQEADEKERKSNQQENVDETGEDLGNFGTIHMGAPQPRIVLDDLIRNNANDPRFQDLDQRLEQYLNEDREYLGIVSTPGQSKFSVSRYDKLLEHRYLKIFYESLVTRGNDCDRLRCSPMFHGHPRFDNVMIDQHPDPPKLGKLVFLFTYTVNGVEAPLALVQLYEIYDVESEAEIDLEMIRLHLPSDAPALLFPVTSFIRGACISPAFDAPDDYYLLDVVDTDMFLRTRRCYPAYYDVNPTT</sequence>
<gene>
    <name evidence="1" type="ORF">BDN72DRAFT_822377</name>
</gene>
<evidence type="ECO:0000313" key="1">
    <source>
        <dbReference type="EMBL" id="TFK67406.1"/>
    </source>
</evidence>
<accession>A0ACD3APE2</accession>
<dbReference type="EMBL" id="ML208376">
    <property type="protein sequence ID" value="TFK67406.1"/>
    <property type="molecule type" value="Genomic_DNA"/>
</dbReference>
<organism evidence="1 2">
    <name type="scientific">Pluteus cervinus</name>
    <dbReference type="NCBI Taxonomy" id="181527"/>
    <lineage>
        <taxon>Eukaryota</taxon>
        <taxon>Fungi</taxon>
        <taxon>Dikarya</taxon>
        <taxon>Basidiomycota</taxon>
        <taxon>Agaricomycotina</taxon>
        <taxon>Agaricomycetes</taxon>
        <taxon>Agaricomycetidae</taxon>
        <taxon>Agaricales</taxon>
        <taxon>Pluteineae</taxon>
        <taxon>Pluteaceae</taxon>
        <taxon>Pluteus</taxon>
    </lineage>
</organism>
<name>A0ACD3APE2_9AGAR</name>
<dbReference type="Proteomes" id="UP000308600">
    <property type="component" value="Unassembled WGS sequence"/>
</dbReference>
<protein>
    <submittedName>
        <fullName evidence="1">Uncharacterized protein</fullName>
    </submittedName>
</protein>
<proteinExistence type="predicted"/>
<keyword evidence="2" id="KW-1185">Reference proteome</keyword>
<evidence type="ECO:0000313" key="2">
    <source>
        <dbReference type="Proteomes" id="UP000308600"/>
    </source>
</evidence>
<reference evidence="1 2" key="1">
    <citation type="journal article" date="2019" name="Nat. Ecol. Evol.">
        <title>Megaphylogeny resolves global patterns of mushroom evolution.</title>
        <authorList>
            <person name="Varga T."/>
            <person name="Krizsan K."/>
            <person name="Foldi C."/>
            <person name="Dima B."/>
            <person name="Sanchez-Garcia M."/>
            <person name="Sanchez-Ramirez S."/>
            <person name="Szollosi G.J."/>
            <person name="Szarkandi J.G."/>
            <person name="Papp V."/>
            <person name="Albert L."/>
            <person name="Andreopoulos W."/>
            <person name="Angelini C."/>
            <person name="Antonin V."/>
            <person name="Barry K.W."/>
            <person name="Bougher N.L."/>
            <person name="Buchanan P."/>
            <person name="Buyck B."/>
            <person name="Bense V."/>
            <person name="Catcheside P."/>
            <person name="Chovatia M."/>
            <person name="Cooper J."/>
            <person name="Damon W."/>
            <person name="Desjardin D."/>
            <person name="Finy P."/>
            <person name="Geml J."/>
            <person name="Haridas S."/>
            <person name="Hughes K."/>
            <person name="Justo A."/>
            <person name="Karasinski D."/>
            <person name="Kautmanova I."/>
            <person name="Kiss B."/>
            <person name="Kocsube S."/>
            <person name="Kotiranta H."/>
            <person name="LaButti K.M."/>
            <person name="Lechner B.E."/>
            <person name="Liimatainen K."/>
            <person name="Lipzen A."/>
            <person name="Lukacs Z."/>
            <person name="Mihaltcheva S."/>
            <person name="Morgado L.N."/>
            <person name="Niskanen T."/>
            <person name="Noordeloos M.E."/>
            <person name="Ohm R.A."/>
            <person name="Ortiz-Santana B."/>
            <person name="Ovrebo C."/>
            <person name="Racz N."/>
            <person name="Riley R."/>
            <person name="Savchenko A."/>
            <person name="Shiryaev A."/>
            <person name="Soop K."/>
            <person name="Spirin V."/>
            <person name="Szebenyi C."/>
            <person name="Tomsovsky M."/>
            <person name="Tulloss R.E."/>
            <person name="Uehling J."/>
            <person name="Grigoriev I.V."/>
            <person name="Vagvolgyi C."/>
            <person name="Papp T."/>
            <person name="Martin F.M."/>
            <person name="Miettinen O."/>
            <person name="Hibbett D.S."/>
            <person name="Nagy L.G."/>
        </authorList>
    </citation>
    <scope>NUCLEOTIDE SEQUENCE [LARGE SCALE GENOMIC DNA]</scope>
    <source>
        <strain evidence="1 2">NL-1719</strain>
    </source>
</reference>